<evidence type="ECO:0000313" key="4">
    <source>
        <dbReference type="Proteomes" id="UP000240739"/>
    </source>
</evidence>
<dbReference type="EMBL" id="PYYB01000003">
    <property type="protein sequence ID" value="PTL55457.1"/>
    <property type="molecule type" value="Genomic_DNA"/>
</dbReference>
<organism evidence="3 4">
    <name type="scientific">Paraconexibacter algicola</name>
    <dbReference type="NCBI Taxonomy" id="2133960"/>
    <lineage>
        <taxon>Bacteria</taxon>
        <taxon>Bacillati</taxon>
        <taxon>Actinomycetota</taxon>
        <taxon>Thermoleophilia</taxon>
        <taxon>Solirubrobacterales</taxon>
        <taxon>Paraconexibacteraceae</taxon>
        <taxon>Paraconexibacter</taxon>
    </lineage>
</organism>
<feature type="signal peptide" evidence="1">
    <location>
        <begin position="1"/>
        <end position="32"/>
    </location>
</feature>
<reference evidence="3 4" key="1">
    <citation type="submission" date="2018-03" db="EMBL/GenBank/DDBJ databases">
        <title>Aquarubrobacter algicola gen. nov., sp. nov., a novel actinobacterium isolated from shallow eutrophic lake during the end of cyanobacterial harmful algal blooms.</title>
        <authorList>
            <person name="Chun S.J."/>
        </authorList>
    </citation>
    <scope>NUCLEOTIDE SEQUENCE [LARGE SCALE GENOMIC DNA]</scope>
    <source>
        <strain evidence="3 4">Seoho-28</strain>
    </source>
</reference>
<feature type="domain" description="DUF4333" evidence="2">
    <location>
        <begin position="37"/>
        <end position="104"/>
    </location>
</feature>
<comment type="caution">
    <text evidence="3">The sequence shown here is derived from an EMBL/GenBank/DDBJ whole genome shotgun (WGS) entry which is preliminary data.</text>
</comment>
<proteinExistence type="predicted"/>
<feature type="chain" id="PRO_5038939402" description="DUF4333 domain-containing protein" evidence="1">
    <location>
        <begin position="33"/>
        <end position="189"/>
    </location>
</feature>
<protein>
    <recommendedName>
        <fullName evidence="2">DUF4333 domain-containing protein</fullName>
    </recommendedName>
</protein>
<name>A0A2T4UD76_9ACTN</name>
<accession>A0A2T4UD76</accession>
<evidence type="ECO:0000313" key="3">
    <source>
        <dbReference type="EMBL" id="PTL55457.1"/>
    </source>
</evidence>
<dbReference type="Pfam" id="PF14230">
    <property type="entry name" value="DUF4333"/>
    <property type="match status" value="1"/>
</dbReference>
<dbReference type="Proteomes" id="UP000240739">
    <property type="component" value="Unassembled WGS sequence"/>
</dbReference>
<keyword evidence="4" id="KW-1185">Reference proteome</keyword>
<evidence type="ECO:0000256" key="1">
    <source>
        <dbReference type="SAM" id="SignalP"/>
    </source>
</evidence>
<keyword evidence="1" id="KW-0732">Signal</keyword>
<evidence type="ECO:0000259" key="2">
    <source>
        <dbReference type="Pfam" id="PF14230"/>
    </source>
</evidence>
<dbReference type="AlphaFoldDB" id="A0A2T4UD76"/>
<gene>
    <name evidence="3" type="ORF">C7Y72_17535</name>
</gene>
<dbReference type="InterPro" id="IPR025637">
    <property type="entry name" value="DUF4333"/>
</dbReference>
<sequence length="189" mass="20136">MTEETRSSMPTRTTIAALAAAALLLAPAATHGQTSTTTTGTTVKGTVFAKRLADRLTTTFRITATSVKCNTTVRYAPGSISRCKARFATGDATTIRVRFTSTKGGFVATPLGLLLRDIEYRIAEDLVTKQGAIADFTCPFRRAVKAGDRFPCYGTEAAGDGTTSDTGRQGYIYDVTQLGSGRVTFTLRV</sequence>